<evidence type="ECO:0000313" key="2">
    <source>
        <dbReference type="EMBL" id="RDU61069.1"/>
    </source>
</evidence>
<dbReference type="AlphaFoldDB" id="A0A3D8I7E1"/>
<dbReference type="RefSeq" id="WP_104699193.1">
    <property type="nucleotide sequence ID" value="NZ_FZPP01000003.1"/>
</dbReference>
<keyword evidence="1" id="KW-0175">Coiled coil</keyword>
<dbReference type="Proteomes" id="UP000256599">
    <property type="component" value="Unassembled WGS sequence"/>
</dbReference>
<gene>
    <name evidence="2" type="ORF">CQA63_00755</name>
</gene>
<evidence type="ECO:0000313" key="3">
    <source>
        <dbReference type="Proteomes" id="UP000256599"/>
    </source>
</evidence>
<proteinExistence type="predicted"/>
<comment type="caution">
    <text evidence="2">The sequence shown here is derived from an EMBL/GenBank/DDBJ whole genome shotgun (WGS) entry which is preliminary data.</text>
</comment>
<dbReference type="OrthoDB" id="5334106at2"/>
<evidence type="ECO:0008006" key="4">
    <source>
        <dbReference type="Google" id="ProtNLM"/>
    </source>
</evidence>
<protein>
    <recommendedName>
        <fullName evidence="4">Flagellar protein FlgN</fullName>
    </recommendedName>
</protein>
<sequence length="141" mass="16110">MLHTYINGAIADLQALIELTELDNKDIQAAQHEAIFARLEQKDALIKSFEEKKSLIHQEMLILCEKNPHKSLKELLDDTTSNLLDTMRDTLSELKTLNGNYAKSVFAVSEFYTSLIQRIIPHESNGYEDKRAQSHLLKIQA</sequence>
<dbReference type="EMBL" id="NXLR01000001">
    <property type="protein sequence ID" value="RDU61069.1"/>
    <property type="molecule type" value="Genomic_DNA"/>
</dbReference>
<feature type="coiled-coil region" evidence="1">
    <location>
        <begin position="10"/>
        <end position="42"/>
    </location>
</feature>
<reference evidence="2 3" key="1">
    <citation type="submission" date="2018-04" db="EMBL/GenBank/DDBJ databases">
        <title>Novel Campyloabacter and Helicobacter Species and Strains.</title>
        <authorList>
            <person name="Mannion A.J."/>
            <person name="Shen Z."/>
            <person name="Fox J.G."/>
        </authorList>
    </citation>
    <scope>NUCLEOTIDE SEQUENCE [LARGE SCALE GENOMIC DNA]</scope>
    <source>
        <strain evidence="2 3">MIT 98-6070</strain>
    </source>
</reference>
<accession>A0A3D8I7E1</accession>
<evidence type="ECO:0000256" key="1">
    <source>
        <dbReference type="SAM" id="Coils"/>
    </source>
</evidence>
<organism evidence="2 3">
    <name type="scientific">Helicobacter marmotae</name>
    <dbReference type="NCBI Taxonomy" id="152490"/>
    <lineage>
        <taxon>Bacteria</taxon>
        <taxon>Pseudomonadati</taxon>
        <taxon>Campylobacterota</taxon>
        <taxon>Epsilonproteobacteria</taxon>
        <taxon>Campylobacterales</taxon>
        <taxon>Helicobacteraceae</taxon>
        <taxon>Helicobacter</taxon>
    </lineage>
</organism>
<name>A0A3D8I7E1_9HELI</name>
<keyword evidence="3" id="KW-1185">Reference proteome</keyword>